<protein>
    <submittedName>
        <fullName evidence="1">Uncharacterized protein</fullName>
    </submittedName>
</protein>
<dbReference type="EMBL" id="LAZR01008393">
    <property type="protein sequence ID" value="KKM79047.1"/>
    <property type="molecule type" value="Genomic_DNA"/>
</dbReference>
<accession>A0A0F9NCC8</accession>
<reference evidence="1" key="1">
    <citation type="journal article" date="2015" name="Nature">
        <title>Complex archaea that bridge the gap between prokaryotes and eukaryotes.</title>
        <authorList>
            <person name="Spang A."/>
            <person name="Saw J.H."/>
            <person name="Jorgensen S.L."/>
            <person name="Zaremba-Niedzwiedzka K."/>
            <person name="Martijn J."/>
            <person name="Lind A.E."/>
            <person name="van Eijk R."/>
            <person name="Schleper C."/>
            <person name="Guy L."/>
            <person name="Ettema T.J."/>
        </authorList>
    </citation>
    <scope>NUCLEOTIDE SEQUENCE</scope>
</reference>
<comment type="caution">
    <text evidence="1">The sequence shown here is derived from an EMBL/GenBank/DDBJ whole genome shotgun (WGS) entry which is preliminary data.</text>
</comment>
<evidence type="ECO:0000313" key="1">
    <source>
        <dbReference type="EMBL" id="KKM79047.1"/>
    </source>
</evidence>
<proteinExistence type="predicted"/>
<dbReference type="AlphaFoldDB" id="A0A0F9NCC8"/>
<gene>
    <name evidence="1" type="ORF">LCGC14_1353900</name>
</gene>
<name>A0A0F9NCC8_9ZZZZ</name>
<sequence>MTLAPKALEAVKDVLYEAVKGNLEAGFTVGDVWLAIETYQKIADLVPRSELVNLQNALGCHKQELTRTAKERGEARRKLAEMEIRTDELLVAADAKMYQQGAQVAALREALVIAEMWMMLLTDDVIDGEGKRKNYADATGLVRAALTDTAKAAAQWVLLDDEHVVVSLSAVHGAVKLGRDFYKNCGTSPCLYPDWLRELGVFVDNARAAAPQAGEPEDEG</sequence>
<organism evidence="1">
    <name type="scientific">marine sediment metagenome</name>
    <dbReference type="NCBI Taxonomy" id="412755"/>
    <lineage>
        <taxon>unclassified sequences</taxon>
        <taxon>metagenomes</taxon>
        <taxon>ecological metagenomes</taxon>
    </lineage>
</organism>